<dbReference type="Gene3D" id="3.30.460.40">
    <property type="match status" value="1"/>
</dbReference>
<dbReference type="Proteomes" id="UP000198575">
    <property type="component" value="Unassembled WGS sequence"/>
</dbReference>
<dbReference type="RefSeq" id="WP_139224866.1">
    <property type="nucleotide sequence ID" value="NZ_FOVF01000004.1"/>
</dbReference>
<evidence type="ECO:0000313" key="2">
    <source>
        <dbReference type="EMBL" id="SFN11610.1"/>
    </source>
</evidence>
<gene>
    <name evidence="2" type="ORF">SAMN05216289_104202</name>
</gene>
<evidence type="ECO:0008006" key="4">
    <source>
        <dbReference type="Google" id="ProtNLM"/>
    </source>
</evidence>
<protein>
    <recommendedName>
        <fullName evidence="4">Nucleotidyltransferase family protein</fullName>
    </recommendedName>
</protein>
<evidence type="ECO:0000256" key="1">
    <source>
        <dbReference type="SAM" id="MobiDB-lite"/>
    </source>
</evidence>
<proteinExistence type="predicted"/>
<dbReference type="SUPFAM" id="SSF81301">
    <property type="entry name" value="Nucleotidyltransferase"/>
    <property type="match status" value="1"/>
</dbReference>
<name>A0A1I4WEC7_9GAMM</name>
<dbReference type="AlphaFoldDB" id="A0A1I4WEC7"/>
<dbReference type="STRING" id="578942.SAMN05216289_104202"/>
<evidence type="ECO:0000313" key="3">
    <source>
        <dbReference type="Proteomes" id="UP000198575"/>
    </source>
</evidence>
<feature type="region of interest" description="Disordered" evidence="1">
    <location>
        <begin position="228"/>
        <end position="259"/>
    </location>
</feature>
<feature type="region of interest" description="Disordered" evidence="1">
    <location>
        <begin position="158"/>
        <end position="215"/>
    </location>
</feature>
<dbReference type="InterPro" id="IPR043519">
    <property type="entry name" value="NT_sf"/>
</dbReference>
<dbReference type="EMBL" id="FOVF01000004">
    <property type="protein sequence ID" value="SFN11610.1"/>
    <property type="molecule type" value="Genomic_DNA"/>
</dbReference>
<feature type="compositionally biased region" description="Basic and acidic residues" evidence="1">
    <location>
        <begin position="250"/>
        <end position="259"/>
    </location>
</feature>
<dbReference type="OrthoDB" id="5950840at2"/>
<organism evidence="2 3">
    <name type="scientific">Dokdonella immobilis</name>
    <dbReference type="NCBI Taxonomy" id="578942"/>
    <lineage>
        <taxon>Bacteria</taxon>
        <taxon>Pseudomonadati</taxon>
        <taxon>Pseudomonadota</taxon>
        <taxon>Gammaproteobacteria</taxon>
        <taxon>Lysobacterales</taxon>
        <taxon>Rhodanobacteraceae</taxon>
        <taxon>Dokdonella</taxon>
    </lineage>
</organism>
<accession>A0A1I4WEC7</accession>
<feature type="compositionally biased region" description="Polar residues" evidence="1">
    <location>
        <begin position="176"/>
        <end position="189"/>
    </location>
</feature>
<feature type="compositionally biased region" description="Basic residues" evidence="1">
    <location>
        <begin position="235"/>
        <end position="246"/>
    </location>
</feature>
<keyword evidence="3" id="KW-1185">Reference proteome</keyword>
<reference evidence="2 3" key="1">
    <citation type="submission" date="2016-10" db="EMBL/GenBank/DDBJ databases">
        <authorList>
            <person name="de Groot N.N."/>
        </authorList>
    </citation>
    <scope>NUCLEOTIDE SEQUENCE [LARGE SCALE GENOMIC DNA]</scope>
    <source>
        <strain evidence="2 3">CGMCC 1.7659</strain>
    </source>
</reference>
<sequence length="259" mass="28875">MPALIGGLALAAYAVVRGTRDVDFLVDVDDADRLHGALIALDYRCVHRSADAANYVREDEGLDLIYAHRPIARRLLRTALERDTPMVRLRVVSAEALIGFKLRALVNDLSRGVICPIFVRCCVRKPLVSIWPKSVSTLRCSSARSCWMSCLPKSPTVAPEQRAEGLRPEGPPQAPRGSSRQPAFTSPRSTFGEPSERHDDCATGSEPPWPGLFVNTRDDRAGRWIHTAFDERGNSGHHRRTRRKSCGFKEQARARMVHE</sequence>